<gene>
    <name evidence="6" type="ORF">DW054_16815</name>
</gene>
<dbReference type="PANTHER" id="PTHR42711">
    <property type="entry name" value="ABC TRANSPORTER ATP-BINDING PROTEIN"/>
    <property type="match status" value="1"/>
</dbReference>
<accession>A0A415H0T3</accession>
<evidence type="ECO:0000313" key="7">
    <source>
        <dbReference type="Proteomes" id="UP000284152"/>
    </source>
</evidence>
<comment type="caution">
    <text evidence="6">The sequence shown here is derived from an EMBL/GenBank/DDBJ whole genome shotgun (WGS) entry which is preliminary data.</text>
</comment>
<reference evidence="6 7" key="1">
    <citation type="submission" date="2018-08" db="EMBL/GenBank/DDBJ databases">
        <title>A genome reference for cultivated species of the human gut microbiota.</title>
        <authorList>
            <person name="Zou Y."/>
            <person name="Xue W."/>
            <person name="Luo G."/>
        </authorList>
    </citation>
    <scope>NUCLEOTIDE SEQUENCE [LARGE SCALE GENOMIC DNA]</scope>
    <source>
        <strain evidence="6 7">AF42-21</strain>
    </source>
</reference>
<evidence type="ECO:0000256" key="3">
    <source>
        <dbReference type="ARBA" id="ARBA00022741"/>
    </source>
</evidence>
<keyword evidence="4 6" id="KW-0067">ATP-binding</keyword>
<dbReference type="Pfam" id="PF00005">
    <property type="entry name" value="ABC_tran"/>
    <property type="match status" value="1"/>
</dbReference>
<evidence type="ECO:0000256" key="1">
    <source>
        <dbReference type="ARBA" id="ARBA00005417"/>
    </source>
</evidence>
<keyword evidence="3" id="KW-0547">Nucleotide-binding</keyword>
<evidence type="ECO:0000256" key="2">
    <source>
        <dbReference type="ARBA" id="ARBA00022448"/>
    </source>
</evidence>
<dbReference type="GO" id="GO:0016887">
    <property type="term" value="F:ATP hydrolysis activity"/>
    <property type="evidence" value="ECO:0007669"/>
    <property type="project" value="InterPro"/>
</dbReference>
<keyword evidence="2" id="KW-0813">Transport</keyword>
<dbReference type="EMBL" id="QRNS01000092">
    <property type="protein sequence ID" value="RHK58794.1"/>
    <property type="molecule type" value="Genomic_DNA"/>
</dbReference>
<dbReference type="InterPro" id="IPR003439">
    <property type="entry name" value="ABC_transporter-like_ATP-bd"/>
</dbReference>
<comment type="similarity">
    <text evidence="1">Belongs to the ABC transporter superfamily.</text>
</comment>
<organism evidence="6 7">
    <name type="scientific">Dorea formicigenerans</name>
    <dbReference type="NCBI Taxonomy" id="39486"/>
    <lineage>
        <taxon>Bacteria</taxon>
        <taxon>Bacillati</taxon>
        <taxon>Bacillota</taxon>
        <taxon>Clostridia</taxon>
        <taxon>Lachnospirales</taxon>
        <taxon>Lachnospiraceae</taxon>
        <taxon>Dorea</taxon>
    </lineage>
</organism>
<feature type="domain" description="ABC transporter" evidence="5">
    <location>
        <begin position="18"/>
        <end position="104"/>
    </location>
</feature>
<dbReference type="Gene3D" id="3.40.50.300">
    <property type="entry name" value="P-loop containing nucleotide triphosphate hydrolases"/>
    <property type="match status" value="1"/>
</dbReference>
<protein>
    <submittedName>
        <fullName evidence="6">ATP-binding cassette domain-containing protein</fullName>
    </submittedName>
</protein>
<dbReference type="SUPFAM" id="SSF52540">
    <property type="entry name" value="P-loop containing nucleoside triphosphate hydrolases"/>
    <property type="match status" value="1"/>
</dbReference>
<dbReference type="GO" id="GO:0005524">
    <property type="term" value="F:ATP binding"/>
    <property type="evidence" value="ECO:0007669"/>
    <property type="project" value="UniProtKB-KW"/>
</dbReference>
<name>A0A415H0T3_9FIRM</name>
<dbReference type="AlphaFoldDB" id="A0A415H0T3"/>
<dbReference type="InterPro" id="IPR027417">
    <property type="entry name" value="P-loop_NTPase"/>
</dbReference>
<evidence type="ECO:0000313" key="6">
    <source>
        <dbReference type="EMBL" id="RHK58794.1"/>
    </source>
</evidence>
<proteinExistence type="inferred from homology"/>
<dbReference type="PANTHER" id="PTHR42711:SF5">
    <property type="entry name" value="ABC TRANSPORTER ATP-BINDING PROTEIN NATA"/>
    <property type="match status" value="1"/>
</dbReference>
<evidence type="ECO:0000256" key="4">
    <source>
        <dbReference type="ARBA" id="ARBA00022840"/>
    </source>
</evidence>
<dbReference type="Proteomes" id="UP000284152">
    <property type="component" value="Unassembled WGS sequence"/>
</dbReference>
<evidence type="ECO:0000259" key="5">
    <source>
        <dbReference type="Pfam" id="PF00005"/>
    </source>
</evidence>
<sequence>MINIQKLSKEYVKNQIVLSDITLEIKEGEIFGLLGPNGAGKSTLISILTTLIKPTQGSYSINGIEGEKEGLKVRQQLGVVTQALTIDSKLTVKENLYLSARYYHILPNEILQK</sequence>
<dbReference type="InterPro" id="IPR050763">
    <property type="entry name" value="ABC_transporter_ATP-binding"/>
</dbReference>